<dbReference type="InterPro" id="IPR018076">
    <property type="entry name" value="T2SS_GspF_dom"/>
</dbReference>
<keyword evidence="6 8" id="KW-1133">Transmembrane helix</keyword>
<reference evidence="10 11" key="1">
    <citation type="journal article" date="2009" name="J. Bacteriol.">
        <title>Complete and draft genome sequences of six members of the Aquificales.</title>
        <authorList>
            <person name="Reysenbach A.L."/>
            <person name="Hamamura N."/>
            <person name="Podar M."/>
            <person name="Griffiths E."/>
            <person name="Ferreira S."/>
            <person name="Hochstein R."/>
            <person name="Heidelberg J."/>
            <person name="Johnson J."/>
            <person name="Mead D."/>
            <person name="Pohorille A."/>
            <person name="Sarmiento M."/>
            <person name="Schweighofer K."/>
            <person name="Seshadri R."/>
            <person name="Voytek M.A."/>
        </authorList>
    </citation>
    <scope>NUCLEOTIDE SEQUENCE [LARGE SCALE GENOMIC DNA]</scope>
    <source>
        <strain evidence="11">Az-Fu1 / DSM 15241 / OCM 825</strain>
    </source>
</reference>
<dbReference type="STRING" id="204536.SULAZ_0504"/>
<keyword evidence="4" id="KW-0997">Cell inner membrane</keyword>
<evidence type="ECO:0000313" key="11">
    <source>
        <dbReference type="Proteomes" id="UP000001369"/>
    </source>
</evidence>
<dbReference type="InterPro" id="IPR042094">
    <property type="entry name" value="T2SS_GspF_sf"/>
</dbReference>
<evidence type="ECO:0000256" key="2">
    <source>
        <dbReference type="ARBA" id="ARBA00005745"/>
    </source>
</evidence>
<accession>C1DTQ9</accession>
<organism evidence="10 11">
    <name type="scientific">Sulfurihydrogenibium azorense (strain DSM 15241 / OCM 825 / Az-Fu1)</name>
    <dbReference type="NCBI Taxonomy" id="204536"/>
    <lineage>
        <taxon>Bacteria</taxon>
        <taxon>Pseudomonadati</taxon>
        <taxon>Aquificota</taxon>
        <taxon>Aquificia</taxon>
        <taxon>Aquificales</taxon>
        <taxon>Hydrogenothermaceae</taxon>
        <taxon>Sulfurihydrogenibium</taxon>
    </lineage>
</organism>
<evidence type="ECO:0000256" key="5">
    <source>
        <dbReference type="ARBA" id="ARBA00022692"/>
    </source>
</evidence>
<dbReference type="Gene3D" id="1.20.81.30">
    <property type="entry name" value="Type II secretion system (T2SS), domain F"/>
    <property type="match status" value="2"/>
</dbReference>
<dbReference type="FunFam" id="1.20.81.30:FF:000001">
    <property type="entry name" value="Type II secretion system protein F"/>
    <property type="match status" value="2"/>
</dbReference>
<comment type="similarity">
    <text evidence="2">Belongs to the GSP F family.</text>
</comment>
<keyword evidence="5 8" id="KW-0812">Transmembrane</keyword>
<evidence type="ECO:0000256" key="1">
    <source>
        <dbReference type="ARBA" id="ARBA00004429"/>
    </source>
</evidence>
<evidence type="ECO:0000259" key="9">
    <source>
        <dbReference type="Pfam" id="PF00482"/>
    </source>
</evidence>
<evidence type="ECO:0000256" key="3">
    <source>
        <dbReference type="ARBA" id="ARBA00022475"/>
    </source>
</evidence>
<name>C1DTQ9_SULAA</name>
<dbReference type="HOGENOM" id="CLU_035032_2_2_0"/>
<dbReference type="PRINTS" id="PR00812">
    <property type="entry name" value="BCTERIALGSPF"/>
</dbReference>
<feature type="domain" description="Type II secretion system protein GspF" evidence="9">
    <location>
        <begin position="75"/>
        <end position="198"/>
    </location>
</feature>
<dbReference type="eggNOG" id="COG1459">
    <property type="taxonomic scope" value="Bacteria"/>
</dbReference>
<dbReference type="PANTHER" id="PTHR30012:SF0">
    <property type="entry name" value="TYPE II SECRETION SYSTEM PROTEIN F-RELATED"/>
    <property type="match status" value="1"/>
</dbReference>
<keyword evidence="11" id="KW-1185">Reference proteome</keyword>
<dbReference type="Pfam" id="PF00482">
    <property type="entry name" value="T2SSF"/>
    <property type="match status" value="2"/>
</dbReference>
<feature type="transmembrane region" description="Helical" evidence="8">
    <location>
        <begin position="176"/>
        <end position="197"/>
    </location>
</feature>
<comment type="subcellular location">
    <subcellularLocation>
        <location evidence="1">Cell inner membrane</location>
        <topology evidence="1">Multi-pass membrane protein</topology>
    </subcellularLocation>
</comment>
<dbReference type="RefSeq" id="WP_012674863.1">
    <property type="nucleotide sequence ID" value="NC_012438.1"/>
</dbReference>
<keyword evidence="3" id="KW-1003">Cell membrane</keyword>
<evidence type="ECO:0000256" key="7">
    <source>
        <dbReference type="ARBA" id="ARBA00023136"/>
    </source>
</evidence>
<dbReference type="EMBL" id="CP001229">
    <property type="protein sequence ID" value="ACN99550.1"/>
    <property type="molecule type" value="Genomic_DNA"/>
</dbReference>
<keyword evidence="7 8" id="KW-0472">Membrane</keyword>
<evidence type="ECO:0000256" key="6">
    <source>
        <dbReference type="ARBA" id="ARBA00022989"/>
    </source>
</evidence>
<dbReference type="AlphaFoldDB" id="C1DTQ9"/>
<protein>
    <submittedName>
        <fullName evidence="10">Pilin biogenesis protein</fullName>
    </submittedName>
</protein>
<evidence type="ECO:0000256" key="4">
    <source>
        <dbReference type="ARBA" id="ARBA00022519"/>
    </source>
</evidence>
<dbReference type="InterPro" id="IPR003004">
    <property type="entry name" value="GspF/PilC"/>
</dbReference>
<dbReference type="PANTHER" id="PTHR30012">
    <property type="entry name" value="GENERAL SECRETION PATHWAY PROTEIN"/>
    <property type="match status" value="1"/>
</dbReference>
<proteinExistence type="inferred from homology"/>
<dbReference type="GO" id="GO:0005886">
    <property type="term" value="C:plasma membrane"/>
    <property type="evidence" value="ECO:0007669"/>
    <property type="project" value="UniProtKB-SubCell"/>
</dbReference>
<evidence type="ECO:0000256" key="8">
    <source>
        <dbReference type="SAM" id="Phobius"/>
    </source>
</evidence>
<dbReference type="KEGG" id="saf:SULAZ_0504"/>
<gene>
    <name evidence="10" type="ordered locus">SULAZ_0504</name>
</gene>
<evidence type="ECO:0000313" key="10">
    <source>
        <dbReference type="EMBL" id="ACN99550.1"/>
    </source>
</evidence>
<feature type="transmembrane region" description="Helical" evidence="8">
    <location>
        <begin position="380"/>
        <end position="400"/>
    </location>
</feature>
<feature type="transmembrane region" description="Helical" evidence="8">
    <location>
        <begin position="229"/>
        <end position="247"/>
    </location>
</feature>
<sequence length="408" mass="45003">MKVKYIARDRYGIKREGEIEASTIEEAEEILKNQGFIDIQINVKNVKDKKDAKATSSGGIKLFKSKVKELDLAIFTRQLGAMINAGIGITQALEILAQQMPNPTLQEAINKVRDDVVTGMSLSKTMAKHPNVFPPFLVNLVDAAEESGKLDETLKRATVYYEKLAAIKGKIKSASWYPTAVLVIATLIVLGLLTFVVPTFAEIYSSMGGELPFLTQILINISNNLKSNILFIIGFIIAVVVINKQIYKTYSGKRFYHKLFLKIPLIGKILHKGALAKFARTFATLINGGVSIIRAIEIASSTVGNVLIEESLQKTKTDVEKGKPFSQSLDKNYFPLMFTAMAAVGENTGRLDEMLDTIASFYEDEVDREVDALISTLEPLMMVVIGGIVGFILIALYLPIFKIGELVK</sequence>
<dbReference type="Proteomes" id="UP000001369">
    <property type="component" value="Chromosome"/>
</dbReference>
<feature type="domain" description="Type II secretion system protein GspF" evidence="9">
    <location>
        <begin position="278"/>
        <end position="399"/>
    </location>
</feature>